<organism evidence="1 2">
    <name type="scientific">Bacillus weihaiensis</name>
    <dbReference type="NCBI Taxonomy" id="1547283"/>
    <lineage>
        <taxon>Bacteria</taxon>
        <taxon>Bacillati</taxon>
        <taxon>Bacillota</taxon>
        <taxon>Bacilli</taxon>
        <taxon>Bacillales</taxon>
        <taxon>Bacillaceae</taxon>
        <taxon>Bacillus</taxon>
    </lineage>
</organism>
<evidence type="ECO:0000313" key="1">
    <source>
        <dbReference type="EMBL" id="APH06826.1"/>
    </source>
</evidence>
<gene>
    <name evidence="1" type="ORF">A9C19_20310</name>
</gene>
<dbReference type="EMBL" id="CP016020">
    <property type="protein sequence ID" value="APH06826.1"/>
    <property type="molecule type" value="Genomic_DNA"/>
</dbReference>
<name>A0A1L3MWW8_9BACI</name>
<protein>
    <submittedName>
        <fullName evidence="1">Uncharacterized protein</fullName>
    </submittedName>
</protein>
<proteinExistence type="predicted"/>
<dbReference type="KEGG" id="bwh:A9C19_20310"/>
<accession>A0A1L3MWW8</accession>
<dbReference type="RefSeq" id="WP_072581618.1">
    <property type="nucleotide sequence ID" value="NZ_CP016020.1"/>
</dbReference>
<dbReference type="OrthoDB" id="9875752at2"/>
<reference evidence="1 2" key="1">
    <citation type="journal article" date="2016" name="Sci. Rep.">
        <title>Complete genome sequence and transcriptomic analysis of a novel marine strain Bacillus weihaiensis reveals the mechanism of brown algae degradation.</title>
        <authorList>
            <person name="Zhu Y."/>
            <person name="Chen P."/>
            <person name="Bao Y."/>
            <person name="Men Y."/>
            <person name="Zeng Y."/>
            <person name="Yang J."/>
            <person name="Sun J."/>
            <person name="Sun Y."/>
        </authorList>
    </citation>
    <scope>NUCLEOTIDE SEQUENCE [LARGE SCALE GENOMIC DNA]</scope>
    <source>
        <strain evidence="1 2">Alg07</strain>
    </source>
</reference>
<evidence type="ECO:0000313" key="2">
    <source>
        <dbReference type="Proteomes" id="UP000181936"/>
    </source>
</evidence>
<dbReference type="Proteomes" id="UP000181936">
    <property type="component" value="Chromosome"/>
</dbReference>
<sequence length="134" mass="15689">MKNFLVIALIILLSVIIIATRLFQVEYKTLEDLEKLFNKHNITYTSKPIEDEYLLDIAKEQRIYEVEENDIYVYIVDKADLEKADYRVSNEILGNNFIVTTSSSSFIFAYTEKNLEKFEGDLFSVINEIIESEK</sequence>
<keyword evidence="2" id="KW-1185">Reference proteome</keyword>
<dbReference type="AlphaFoldDB" id="A0A1L3MWW8"/>